<evidence type="ECO:0000313" key="2">
    <source>
        <dbReference type="Proteomes" id="UP000199629"/>
    </source>
</evidence>
<organism evidence="1 2">
    <name type="scientific">Micromonospora chaiyaphumensis</name>
    <dbReference type="NCBI Taxonomy" id="307119"/>
    <lineage>
        <taxon>Bacteria</taxon>
        <taxon>Bacillati</taxon>
        <taxon>Actinomycetota</taxon>
        <taxon>Actinomycetes</taxon>
        <taxon>Micromonosporales</taxon>
        <taxon>Micromonosporaceae</taxon>
        <taxon>Micromonospora</taxon>
    </lineage>
</organism>
<reference evidence="2" key="1">
    <citation type="submission" date="2016-06" db="EMBL/GenBank/DDBJ databases">
        <authorList>
            <person name="Varghese N."/>
            <person name="Submissions Spin"/>
        </authorList>
    </citation>
    <scope>NUCLEOTIDE SEQUENCE [LARGE SCALE GENOMIC DNA]</scope>
    <source>
        <strain evidence="2">DSM 45246</strain>
    </source>
</reference>
<sequence>MVMPNQPNDRYQQDAEQRWQAVEAAGRFPAQADYRGARRRSLSWAELNALPAGASTRRGLTAR</sequence>
<dbReference type="Proteomes" id="UP000199629">
    <property type="component" value="Unassembled WGS sequence"/>
</dbReference>
<dbReference type="AlphaFoldDB" id="A0A1C4Z0C1"/>
<accession>A0A1C4Z0C1</accession>
<name>A0A1C4Z0C1_9ACTN</name>
<protein>
    <recommendedName>
        <fullName evidence="3">DNA repair protein</fullName>
    </recommendedName>
</protein>
<gene>
    <name evidence="1" type="ORF">GA0070214_110289</name>
</gene>
<proteinExistence type="predicted"/>
<keyword evidence="2" id="KW-1185">Reference proteome</keyword>
<dbReference type="EMBL" id="FMCS01000010">
    <property type="protein sequence ID" value="SCF26346.1"/>
    <property type="molecule type" value="Genomic_DNA"/>
</dbReference>
<evidence type="ECO:0008006" key="3">
    <source>
        <dbReference type="Google" id="ProtNLM"/>
    </source>
</evidence>
<evidence type="ECO:0000313" key="1">
    <source>
        <dbReference type="EMBL" id="SCF26346.1"/>
    </source>
</evidence>